<dbReference type="Pfam" id="PF00005">
    <property type="entry name" value="ABC_tran"/>
    <property type="match status" value="1"/>
</dbReference>
<dbReference type="STRING" id="55544.A0A4D9DFT8"/>
<dbReference type="GO" id="GO:0005524">
    <property type="term" value="F:ATP binding"/>
    <property type="evidence" value="ECO:0007669"/>
    <property type="project" value="InterPro"/>
</dbReference>
<dbReference type="PANTHER" id="PTHR24220">
    <property type="entry name" value="IMPORT ATP-BINDING PROTEIN"/>
    <property type="match status" value="1"/>
</dbReference>
<feature type="region of interest" description="Disordered" evidence="2">
    <location>
        <begin position="85"/>
        <end position="108"/>
    </location>
</feature>
<gene>
    <name evidence="4" type="ORF">DR999_PMT23508</name>
</gene>
<organism evidence="4 5">
    <name type="scientific">Platysternon megacephalum</name>
    <name type="common">big-headed turtle</name>
    <dbReference type="NCBI Taxonomy" id="55544"/>
    <lineage>
        <taxon>Eukaryota</taxon>
        <taxon>Metazoa</taxon>
        <taxon>Chordata</taxon>
        <taxon>Craniata</taxon>
        <taxon>Vertebrata</taxon>
        <taxon>Euteleostomi</taxon>
        <taxon>Archelosauria</taxon>
        <taxon>Testudinata</taxon>
        <taxon>Testudines</taxon>
        <taxon>Cryptodira</taxon>
        <taxon>Durocryptodira</taxon>
        <taxon>Testudinoidea</taxon>
        <taxon>Platysternidae</taxon>
        <taxon>Platysternon</taxon>
    </lineage>
</organism>
<dbReference type="InterPro" id="IPR003439">
    <property type="entry name" value="ABC_transporter-like_ATP-bd"/>
</dbReference>
<dbReference type="GO" id="GO:0005886">
    <property type="term" value="C:plasma membrane"/>
    <property type="evidence" value="ECO:0007669"/>
    <property type="project" value="TreeGrafter"/>
</dbReference>
<evidence type="ECO:0000313" key="5">
    <source>
        <dbReference type="Proteomes" id="UP000297703"/>
    </source>
</evidence>
<feature type="domain" description="ABC transporter" evidence="3">
    <location>
        <begin position="6"/>
        <end position="37"/>
    </location>
</feature>
<comment type="similarity">
    <text evidence="1">Belongs to the ABC transporter superfamily.</text>
</comment>
<evidence type="ECO:0000256" key="2">
    <source>
        <dbReference type="SAM" id="MobiDB-lite"/>
    </source>
</evidence>
<dbReference type="AlphaFoldDB" id="A0A4D9DFT8"/>
<comment type="caution">
    <text evidence="4">The sequence shown here is derived from an EMBL/GenBank/DDBJ whole genome shotgun (WGS) entry which is preliminary data.</text>
</comment>
<reference evidence="4 5" key="2">
    <citation type="submission" date="2019-04" db="EMBL/GenBank/DDBJ databases">
        <title>The genome sequence of big-headed turtle.</title>
        <authorList>
            <person name="Gong S."/>
        </authorList>
    </citation>
    <scope>NUCLEOTIDE SEQUENCE [LARGE SCALE GENOMIC DNA]</scope>
    <source>
        <strain evidence="4">DO16091913</strain>
        <tissue evidence="4">Muscle</tissue>
    </source>
</reference>
<evidence type="ECO:0000313" key="4">
    <source>
        <dbReference type="EMBL" id="TFJ95087.1"/>
    </source>
</evidence>
<accession>A0A4D9DFT8</accession>
<dbReference type="OrthoDB" id="6500128at2759"/>
<proteinExistence type="inferred from homology"/>
<reference evidence="4 5" key="1">
    <citation type="submission" date="2019-04" db="EMBL/GenBank/DDBJ databases">
        <title>Draft genome of the big-headed turtle Platysternon megacephalum.</title>
        <authorList>
            <person name="Gong S."/>
        </authorList>
    </citation>
    <scope>NUCLEOTIDE SEQUENCE [LARGE SCALE GENOMIC DNA]</scope>
    <source>
        <strain evidence="4">DO16091913</strain>
        <tissue evidence="4">Muscle</tissue>
    </source>
</reference>
<dbReference type="InterPro" id="IPR015854">
    <property type="entry name" value="ABC_transpr_LolD-like"/>
</dbReference>
<dbReference type="GO" id="GO:0016887">
    <property type="term" value="F:ATP hydrolysis activity"/>
    <property type="evidence" value="ECO:0007669"/>
    <property type="project" value="InterPro"/>
</dbReference>
<dbReference type="Gene3D" id="3.40.50.300">
    <property type="entry name" value="P-loop containing nucleotide triphosphate hydrolases"/>
    <property type="match status" value="1"/>
</dbReference>
<evidence type="ECO:0000256" key="1">
    <source>
        <dbReference type="ARBA" id="ARBA00005417"/>
    </source>
</evidence>
<keyword evidence="5" id="KW-1185">Reference proteome</keyword>
<dbReference type="GO" id="GO:0022857">
    <property type="term" value="F:transmembrane transporter activity"/>
    <property type="evidence" value="ECO:0007669"/>
    <property type="project" value="TreeGrafter"/>
</dbReference>
<dbReference type="InterPro" id="IPR027417">
    <property type="entry name" value="P-loop_NTPase"/>
</dbReference>
<sequence>MIGHGYRGLSGGERTRFSVARALASGRPLLLLDEPVAHLDHPTAVSVLADVREAAYGRTVVIVSHRTEGLEHADRVLELIHGELEEDPVEETPEGAGFAADEPSGVMP</sequence>
<evidence type="ECO:0000259" key="3">
    <source>
        <dbReference type="Pfam" id="PF00005"/>
    </source>
</evidence>
<dbReference type="PANTHER" id="PTHR24220:SF689">
    <property type="entry name" value="LIPOPROTEIN-RELEASING SYSTEM ATP-BINDING PROTEIN LOLD"/>
    <property type="match status" value="1"/>
</dbReference>
<dbReference type="SUPFAM" id="SSF52540">
    <property type="entry name" value="P-loop containing nucleoside triphosphate hydrolases"/>
    <property type="match status" value="1"/>
</dbReference>
<name>A0A4D9DFT8_9SAUR</name>
<dbReference type="EMBL" id="QXTE01014842">
    <property type="protein sequence ID" value="TFJ95087.1"/>
    <property type="molecule type" value="Genomic_DNA"/>
</dbReference>
<dbReference type="Proteomes" id="UP000297703">
    <property type="component" value="Unassembled WGS sequence"/>
</dbReference>
<protein>
    <submittedName>
        <fullName evidence="4">UDP diphosphate synthase</fullName>
    </submittedName>
</protein>